<dbReference type="Pfam" id="PF20876">
    <property type="entry name" value="VipE"/>
    <property type="match status" value="1"/>
</dbReference>
<evidence type="ECO:0000259" key="1">
    <source>
        <dbReference type="Pfam" id="PF20876"/>
    </source>
</evidence>
<reference evidence="2 3" key="1">
    <citation type="journal article" date="2011" name="BMC Genomics">
        <title>Insight into cross-talk between intra-amoebal pathogens.</title>
        <authorList>
            <person name="Gimenez G."/>
            <person name="Bertelli C."/>
            <person name="Moliner C."/>
            <person name="Robert C."/>
            <person name="Raoult D."/>
            <person name="Fournier P.E."/>
            <person name="Greub G."/>
        </authorList>
    </citation>
    <scope>NUCLEOTIDE SEQUENCE [LARGE SCALE GENOMIC DNA]</scope>
    <source>
        <strain evidence="2 3">LLAP12</strain>
    </source>
</reference>
<evidence type="ECO:0000313" key="2">
    <source>
        <dbReference type="EMBL" id="EHL30836.1"/>
    </source>
</evidence>
<sequence>MPLKQTKKLITAYEKKLINGTITDHELTILMDKSSFPKSEGYVHPNKPMTEKNHSQMDAIIDFILLVAPKLTREVLHQLTARMISLTPDQGANAFMRNTTLEKYFLAYELFQFPKSAQLFFEANAFEISEVSPKYQEFKARQRMQHEFSGVNDFLFLQSVILQPIIDLYTTKNEKRNLLDSRPGFFTKLFHCKATSSNVFTEMGEIRNHNAKHAHTSGM</sequence>
<feature type="domain" description="VipE-like N-terminal" evidence="1">
    <location>
        <begin position="1"/>
        <end position="124"/>
    </location>
</feature>
<dbReference type="STRING" id="658187.LDG_6981"/>
<keyword evidence="3" id="KW-1185">Reference proteome</keyword>
<accession>G9EP01</accession>
<protein>
    <recommendedName>
        <fullName evidence="1">VipE-like N-terminal domain-containing protein</fullName>
    </recommendedName>
</protein>
<proteinExistence type="predicted"/>
<dbReference type="OrthoDB" id="5641577at2"/>
<dbReference type="RefSeq" id="WP_006870905.1">
    <property type="nucleotide sequence ID" value="NZ_JH413822.1"/>
</dbReference>
<dbReference type="InterPro" id="IPR049417">
    <property type="entry name" value="VipE-like_N"/>
</dbReference>
<dbReference type="HOGENOM" id="CLU_1260116_0_0_6"/>
<name>G9EP01_9GAMM</name>
<dbReference type="Proteomes" id="UP000002770">
    <property type="component" value="Unassembled WGS sequence"/>
</dbReference>
<dbReference type="AlphaFoldDB" id="G9EP01"/>
<gene>
    <name evidence="2" type="ORF">LDG_6981</name>
</gene>
<evidence type="ECO:0000313" key="3">
    <source>
        <dbReference type="Proteomes" id="UP000002770"/>
    </source>
</evidence>
<dbReference type="eggNOG" id="ENOG50315R8">
    <property type="taxonomic scope" value="Bacteria"/>
</dbReference>
<organism evidence="2 3">
    <name type="scientific">Legionella drancourtii LLAP12</name>
    <dbReference type="NCBI Taxonomy" id="658187"/>
    <lineage>
        <taxon>Bacteria</taxon>
        <taxon>Pseudomonadati</taxon>
        <taxon>Pseudomonadota</taxon>
        <taxon>Gammaproteobacteria</taxon>
        <taxon>Legionellales</taxon>
        <taxon>Legionellaceae</taxon>
        <taxon>Legionella</taxon>
    </lineage>
</organism>
<dbReference type="EMBL" id="JH413822">
    <property type="protein sequence ID" value="EHL30836.1"/>
    <property type="molecule type" value="Genomic_DNA"/>
</dbReference>
<dbReference type="InParanoid" id="G9EP01"/>